<dbReference type="Proteomes" id="UP000298787">
    <property type="component" value="Chromosome 13"/>
</dbReference>
<dbReference type="STRING" id="240159.A0A4U5V2Z6"/>
<organism evidence="3 4">
    <name type="scientific">Collichthys lucidus</name>
    <name type="common">Big head croaker</name>
    <name type="synonym">Sciaena lucida</name>
    <dbReference type="NCBI Taxonomy" id="240159"/>
    <lineage>
        <taxon>Eukaryota</taxon>
        <taxon>Metazoa</taxon>
        <taxon>Chordata</taxon>
        <taxon>Craniata</taxon>
        <taxon>Vertebrata</taxon>
        <taxon>Euteleostomi</taxon>
        <taxon>Actinopterygii</taxon>
        <taxon>Neopterygii</taxon>
        <taxon>Teleostei</taxon>
        <taxon>Neoteleostei</taxon>
        <taxon>Acanthomorphata</taxon>
        <taxon>Eupercaria</taxon>
        <taxon>Sciaenidae</taxon>
        <taxon>Collichthys</taxon>
    </lineage>
</organism>
<dbReference type="PANTHER" id="PTHR46311">
    <property type="entry name" value="CALCIUM-BINDING PROTEIN 8-RELATED"/>
    <property type="match status" value="1"/>
</dbReference>
<reference evidence="3 4" key="1">
    <citation type="submission" date="2019-01" db="EMBL/GenBank/DDBJ databases">
        <title>Genome Assembly of Collichthys lucidus.</title>
        <authorList>
            <person name="Cai M."/>
            <person name="Xiao S."/>
        </authorList>
    </citation>
    <scope>NUCLEOTIDE SEQUENCE [LARGE SCALE GENOMIC DNA]</scope>
    <source>
        <strain evidence="3">JT15FE1705JMU</strain>
        <tissue evidence="3">Muscle</tissue>
    </source>
</reference>
<evidence type="ECO:0000313" key="4">
    <source>
        <dbReference type="Proteomes" id="UP000298787"/>
    </source>
</evidence>
<dbReference type="GO" id="GO:0032588">
    <property type="term" value="C:trans-Golgi network membrane"/>
    <property type="evidence" value="ECO:0007669"/>
    <property type="project" value="TreeGrafter"/>
</dbReference>
<evidence type="ECO:0000256" key="2">
    <source>
        <dbReference type="SAM" id="MobiDB-lite"/>
    </source>
</evidence>
<keyword evidence="4" id="KW-1185">Reference proteome</keyword>
<evidence type="ECO:0000256" key="1">
    <source>
        <dbReference type="ARBA" id="ARBA00022737"/>
    </source>
</evidence>
<keyword evidence="1" id="KW-0677">Repeat</keyword>
<accession>A0A4U5V2Z6</accession>
<feature type="region of interest" description="Disordered" evidence="2">
    <location>
        <begin position="166"/>
        <end position="188"/>
    </location>
</feature>
<dbReference type="InterPro" id="IPR051111">
    <property type="entry name" value="Ca-binding_regulatory"/>
</dbReference>
<protein>
    <submittedName>
        <fullName evidence="3">Calcium-binding protein 8</fullName>
    </submittedName>
</protein>
<sequence>MHRAESRDWNGYLRFDMQRITLEELKHILFYAFRDHLTMKDIENIIINEEESLKENSGNCQTEFEGAGHQFRTDEICTTSLCKTSHPRFMESGGGYSRTLMQREWEMSLLLSFQSTFVFVCSDSLKNNRIKNVTSDPSEFTRHLIHCSANRTNSVKSAEERTEVAAVRGEAGTPYSSPLEEEPSDVRTEEPHLRLRHGIHHQRHAHRGQSDVEERHGVACPPLCVRGNEPACMCMPVVGDFPTFSRNYFGQLPEDGCEPAASGCVLMERVEKKKGTMVGGKIARGFPAGKAQFEAFTLKVLWLLDRFPPACLSVSVLDGAFVLPT</sequence>
<gene>
    <name evidence="3" type="ORF">D9C73_014777</name>
</gene>
<proteinExistence type="predicted"/>
<dbReference type="AlphaFoldDB" id="A0A4U5V2Z6"/>
<evidence type="ECO:0000313" key="3">
    <source>
        <dbReference type="EMBL" id="TKS80675.1"/>
    </source>
</evidence>
<name>A0A4U5V2Z6_COLLU</name>
<dbReference type="PANTHER" id="PTHR46311:SF3">
    <property type="entry name" value="CALCIUM-BINDING PROTEIN 8"/>
    <property type="match status" value="1"/>
</dbReference>
<dbReference type="EMBL" id="CM014090">
    <property type="protein sequence ID" value="TKS80675.1"/>
    <property type="molecule type" value="Genomic_DNA"/>
</dbReference>